<dbReference type="OrthoDB" id="2414308at2759"/>
<dbReference type="SUPFAM" id="SSF56349">
    <property type="entry name" value="DNA breaking-rejoining enzymes"/>
    <property type="match status" value="1"/>
</dbReference>
<keyword evidence="2" id="KW-1185">Reference proteome</keyword>
<protein>
    <submittedName>
        <fullName evidence="1">5989_t:CDS:1</fullName>
    </submittedName>
</protein>
<dbReference type="Proteomes" id="UP000789405">
    <property type="component" value="Unassembled WGS sequence"/>
</dbReference>
<dbReference type="PANTHER" id="PTHR21446:SF12">
    <property type="entry name" value="POTASSIUM CHANNEL TETRAMERIZATION DOMAIN CONTAINING 1"/>
    <property type="match status" value="1"/>
</dbReference>
<dbReference type="PANTHER" id="PTHR21446">
    <property type="entry name" value="DUF3504 DOMAIN-CONTAINING PROTEIN"/>
    <property type="match status" value="1"/>
</dbReference>
<evidence type="ECO:0000313" key="2">
    <source>
        <dbReference type="Proteomes" id="UP000789405"/>
    </source>
</evidence>
<organism evidence="1 2">
    <name type="scientific">Dentiscutata erythropus</name>
    <dbReference type="NCBI Taxonomy" id="1348616"/>
    <lineage>
        <taxon>Eukaryota</taxon>
        <taxon>Fungi</taxon>
        <taxon>Fungi incertae sedis</taxon>
        <taxon>Mucoromycota</taxon>
        <taxon>Glomeromycotina</taxon>
        <taxon>Glomeromycetes</taxon>
        <taxon>Diversisporales</taxon>
        <taxon>Gigasporaceae</taxon>
        <taxon>Dentiscutata</taxon>
    </lineage>
</organism>
<dbReference type="InterPro" id="IPR011010">
    <property type="entry name" value="DNA_brk_join_enz"/>
</dbReference>
<feature type="non-terminal residue" evidence="1">
    <location>
        <position position="1"/>
    </location>
</feature>
<gene>
    <name evidence="1" type="ORF">DERYTH_LOCUS27095</name>
</gene>
<dbReference type="AlphaFoldDB" id="A0A9N9PHP5"/>
<dbReference type="GO" id="GO:0003677">
    <property type="term" value="F:DNA binding"/>
    <property type="evidence" value="ECO:0007669"/>
    <property type="project" value="InterPro"/>
</dbReference>
<proteinExistence type="predicted"/>
<name>A0A9N9PHP5_9GLOM</name>
<comment type="caution">
    <text evidence="1">The sequence shown here is derived from an EMBL/GenBank/DDBJ whole genome shotgun (WGS) entry which is preliminary data.</text>
</comment>
<sequence>LAKGHILDNTVRNTEGWIKIMDEWRLDVKYNKLLKNQNKEIIKLHVAQFLCGVTTKKGKPYSRASLKNALSAINRHLQNIKPDWHYNLHDRNEFSSLYEQFDGLLKDMKKKEIGESKSTDGLTTKEIQHILNYKVLDSNTSLGLLKWSFFWISILGATRGGEHVNLHISQIVDTPNGIMLKKNQQKNDQGGLDESQFDLIISFSPDLP</sequence>
<dbReference type="InterPro" id="IPR052787">
    <property type="entry name" value="MAVS"/>
</dbReference>
<dbReference type="EMBL" id="CAJVPY010060461">
    <property type="protein sequence ID" value="CAG8821260.1"/>
    <property type="molecule type" value="Genomic_DNA"/>
</dbReference>
<evidence type="ECO:0000313" key="1">
    <source>
        <dbReference type="EMBL" id="CAG8821260.1"/>
    </source>
</evidence>
<feature type="non-terminal residue" evidence="1">
    <location>
        <position position="208"/>
    </location>
</feature>
<accession>A0A9N9PHP5</accession>
<reference evidence="1" key="1">
    <citation type="submission" date="2021-06" db="EMBL/GenBank/DDBJ databases">
        <authorList>
            <person name="Kallberg Y."/>
            <person name="Tangrot J."/>
            <person name="Rosling A."/>
        </authorList>
    </citation>
    <scope>NUCLEOTIDE SEQUENCE</scope>
    <source>
        <strain evidence="1">MA453B</strain>
    </source>
</reference>